<dbReference type="STRING" id="35128.B8BX23"/>
<dbReference type="GO" id="GO:0045944">
    <property type="term" value="P:positive regulation of transcription by RNA polymerase II"/>
    <property type="evidence" value="ECO:0000318"/>
    <property type="project" value="GO_Central"/>
</dbReference>
<reference evidence="3 4" key="2">
    <citation type="journal article" date="2008" name="Nature">
        <title>The Phaeodactylum genome reveals the evolutionary history of diatom genomes.</title>
        <authorList>
            <person name="Bowler C."/>
            <person name="Allen A.E."/>
            <person name="Badger J.H."/>
            <person name="Grimwood J."/>
            <person name="Jabbari K."/>
            <person name="Kuo A."/>
            <person name="Maheswari U."/>
            <person name="Martens C."/>
            <person name="Maumus F."/>
            <person name="Otillar R.P."/>
            <person name="Rayko E."/>
            <person name="Salamov A."/>
            <person name="Vandepoele K."/>
            <person name="Beszteri B."/>
            <person name="Gruber A."/>
            <person name="Heijde M."/>
            <person name="Katinka M."/>
            <person name="Mock T."/>
            <person name="Valentin K."/>
            <person name="Verret F."/>
            <person name="Berges J.A."/>
            <person name="Brownlee C."/>
            <person name="Cadoret J.P."/>
            <person name="Chiovitti A."/>
            <person name="Choi C.J."/>
            <person name="Coesel S."/>
            <person name="De Martino A."/>
            <person name="Detter J.C."/>
            <person name="Durkin C."/>
            <person name="Falciatore A."/>
            <person name="Fournet J."/>
            <person name="Haruta M."/>
            <person name="Huysman M.J."/>
            <person name="Jenkins B.D."/>
            <person name="Jiroutova K."/>
            <person name="Jorgensen R.E."/>
            <person name="Joubert Y."/>
            <person name="Kaplan A."/>
            <person name="Kroger N."/>
            <person name="Kroth P.G."/>
            <person name="La Roche J."/>
            <person name="Lindquist E."/>
            <person name="Lommer M."/>
            <person name="Martin-Jezequel V."/>
            <person name="Lopez P.J."/>
            <person name="Lucas S."/>
            <person name="Mangogna M."/>
            <person name="McGinnis K."/>
            <person name="Medlin L.K."/>
            <person name="Montsant A."/>
            <person name="Oudot-Le Secq M.P."/>
            <person name="Napoli C."/>
            <person name="Obornik M."/>
            <person name="Parker M.S."/>
            <person name="Petit J.L."/>
            <person name="Porcel B.M."/>
            <person name="Poulsen N."/>
            <person name="Robison M."/>
            <person name="Rychlewski L."/>
            <person name="Rynearson T.A."/>
            <person name="Schmutz J."/>
            <person name="Shapiro H."/>
            <person name="Siaut M."/>
            <person name="Stanley M."/>
            <person name="Sussman M.R."/>
            <person name="Taylor A.R."/>
            <person name="Vardi A."/>
            <person name="von Dassow P."/>
            <person name="Vyverman W."/>
            <person name="Willis A."/>
            <person name="Wyrwicz L.S."/>
            <person name="Rokhsar D.S."/>
            <person name="Weissenbach J."/>
            <person name="Armbrust E.V."/>
            <person name="Green B.R."/>
            <person name="Van de Peer Y."/>
            <person name="Grigoriev I.V."/>
        </authorList>
    </citation>
    <scope>NUCLEOTIDE SEQUENCE [LARGE SCALE GENOMIC DNA]</scope>
    <source>
        <strain evidence="3 4">CCMP1335</strain>
    </source>
</reference>
<dbReference type="PANTHER" id="PTHR10026">
    <property type="entry name" value="CYCLIN"/>
    <property type="match status" value="1"/>
</dbReference>
<feature type="compositionally biased region" description="Polar residues" evidence="1">
    <location>
        <begin position="38"/>
        <end position="57"/>
    </location>
</feature>
<dbReference type="HOGENOM" id="CLU_607655_0_0_1"/>
<dbReference type="InterPro" id="IPR036915">
    <property type="entry name" value="Cyclin-like_sf"/>
</dbReference>
<feature type="region of interest" description="Disordered" evidence="1">
    <location>
        <begin position="427"/>
        <end position="451"/>
    </location>
</feature>
<evidence type="ECO:0000313" key="4">
    <source>
        <dbReference type="Proteomes" id="UP000001449"/>
    </source>
</evidence>
<name>B8BX23_THAPS</name>
<feature type="domain" description="Cyclin N-terminal" evidence="2">
    <location>
        <begin position="158"/>
        <end position="236"/>
    </location>
</feature>
<dbReference type="OMA" id="MHYEETS"/>
<dbReference type="KEGG" id="tps:THAPSDRAFT_21633"/>
<evidence type="ECO:0000259" key="2">
    <source>
        <dbReference type="Pfam" id="PF00134"/>
    </source>
</evidence>
<feature type="region of interest" description="Disordered" evidence="1">
    <location>
        <begin position="23"/>
        <end position="68"/>
    </location>
</feature>
<dbReference type="InParanoid" id="B8BX23"/>
<dbReference type="GO" id="GO:0005634">
    <property type="term" value="C:nucleus"/>
    <property type="evidence" value="ECO:0000318"/>
    <property type="project" value="GO_Central"/>
</dbReference>
<dbReference type="GeneID" id="7444008"/>
<feature type="region of interest" description="Disordered" evidence="1">
    <location>
        <begin position="84"/>
        <end position="121"/>
    </location>
</feature>
<dbReference type="InterPro" id="IPR043198">
    <property type="entry name" value="Cyclin/Ssn8"/>
</dbReference>
<sequence length="451" mass="49819">MHYEETSQATKWQLTSQHELNALREHANRRARDALACDTSTSSTVDGADGATSQNGEDASAQPPPQPLQINLEAFGFSATRGERPKQIDEDDNNSPTDVPFIQETDPNYGPTLTSTPRGSHPLLSPADESLLLTFYCSKIPLLIGPHATLPRCRRDAKVAATASLLFRRFYLSNSVMIHDPKCMLVAAAFLATKVEDCMIDVRYLELGTKEMQAPVTQNEILEAEIQLLKGCDFDLLMFHPYKTVLSYTEDLRTYLKSEKGRGLVVFEDGEGGVGVVQQHQQRQIVGEDLRPMHDAAMKMCDDVIVSDIPLMYGPGEVGMAALVVASENVCDNSSAAGGGANDDEDAAKRKHHPPKINITGYIQSRFHDTNELELTVDAATVESVIQRVTKLCKLIRELKDGKHGCGNHKVDMEQLKGVHKKLKKCRAWGPPVEKKKKKKKRKAEEDVVAS</sequence>
<dbReference type="Proteomes" id="UP000001449">
    <property type="component" value="Chromosome 3"/>
</dbReference>
<dbReference type="RefSeq" id="XP_002288695.1">
    <property type="nucleotide sequence ID" value="XM_002288659.1"/>
</dbReference>
<accession>B8BX23</accession>
<organism evidence="3 4">
    <name type="scientific">Thalassiosira pseudonana</name>
    <name type="common">Marine diatom</name>
    <name type="synonym">Cyclotella nana</name>
    <dbReference type="NCBI Taxonomy" id="35128"/>
    <lineage>
        <taxon>Eukaryota</taxon>
        <taxon>Sar</taxon>
        <taxon>Stramenopiles</taxon>
        <taxon>Ochrophyta</taxon>
        <taxon>Bacillariophyta</taxon>
        <taxon>Coscinodiscophyceae</taxon>
        <taxon>Thalassiosirophycidae</taxon>
        <taxon>Thalassiosirales</taxon>
        <taxon>Thalassiosiraceae</taxon>
        <taxon>Thalassiosira</taxon>
    </lineage>
</organism>
<dbReference type="InterPro" id="IPR006671">
    <property type="entry name" value="Cyclin_N"/>
</dbReference>
<reference evidence="3 4" key="1">
    <citation type="journal article" date="2004" name="Science">
        <title>The genome of the diatom Thalassiosira pseudonana: ecology, evolution, and metabolism.</title>
        <authorList>
            <person name="Armbrust E.V."/>
            <person name="Berges J.A."/>
            <person name="Bowler C."/>
            <person name="Green B.R."/>
            <person name="Martinez D."/>
            <person name="Putnam N.H."/>
            <person name="Zhou S."/>
            <person name="Allen A.E."/>
            <person name="Apt K.E."/>
            <person name="Bechner M."/>
            <person name="Brzezinski M.A."/>
            <person name="Chaal B.K."/>
            <person name="Chiovitti A."/>
            <person name="Davis A.K."/>
            <person name="Demarest M.S."/>
            <person name="Detter J.C."/>
            <person name="Glavina T."/>
            <person name="Goodstein D."/>
            <person name="Hadi M.Z."/>
            <person name="Hellsten U."/>
            <person name="Hildebrand M."/>
            <person name="Jenkins B.D."/>
            <person name="Jurka J."/>
            <person name="Kapitonov V.V."/>
            <person name="Kroger N."/>
            <person name="Lau W.W."/>
            <person name="Lane T.W."/>
            <person name="Larimer F.W."/>
            <person name="Lippmeier J.C."/>
            <person name="Lucas S."/>
            <person name="Medina M."/>
            <person name="Montsant A."/>
            <person name="Obornik M."/>
            <person name="Parker M.S."/>
            <person name="Palenik B."/>
            <person name="Pazour G.J."/>
            <person name="Richardson P.M."/>
            <person name="Rynearson T.A."/>
            <person name="Saito M.A."/>
            <person name="Schwartz D.C."/>
            <person name="Thamatrakoln K."/>
            <person name="Valentin K."/>
            <person name="Vardi A."/>
            <person name="Wilkerson F.P."/>
            <person name="Rokhsar D.S."/>
        </authorList>
    </citation>
    <scope>NUCLEOTIDE SEQUENCE [LARGE SCALE GENOMIC DNA]</scope>
    <source>
        <strain evidence="3 4">CCMP1335</strain>
    </source>
</reference>
<dbReference type="GO" id="GO:0016592">
    <property type="term" value="C:mediator complex"/>
    <property type="evidence" value="ECO:0000318"/>
    <property type="project" value="GO_Central"/>
</dbReference>
<protein>
    <recommendedName>
        <fullName evidence="2">Cyclin N-terminal domain-containing protein</fullName>
    </recommendedName>
</protein>
<dbReference type="Pfam" id="PF00134">
    <property type="entry name" value="Cyclin_N"/>
    <property type="match status" value="1"/>
</dbReference>
<dbReference type="PaxDb" id="35128-Thaps21633"/>
<keyword evidence="4" id="KW-1185">Reference proteome</keyword>
<dbReference type="SUPFAM" id="SSF47954">
    <property type="entry name" value="Cyclin-like"/>
    <property type="match status" value="2"/>
</dbReference>
<dbReference type="AlphaFoldDB" id="B8BX23"/>
<dbReference type="GO" id="GO:0016538">
    <property type="term" value="F:cyclin-dependent protein serine/threonine kinase regulator activity"/>
    <property type="evidence" value="ECO:0000318"/>
    <property type="project" value="GO_Central"/>
</dbReference>
<dbReference type="eggNOG" id="KOG2496">
    <property type="taxonomic scope" value="Eukaryota"/>
</dbReference>
<evidence type="ECO:0000313" key="3">
    <source>
        <dbReference type="EMBL" id="EED94131.1"/>
    </source>
</evidence>
<feature type="compositionally biased region" description="Basic and acidic residues" evidence="1">
    <location>
        <begin position="23"/>
        <end position="35"/>
    </location>
</feature>
<evidence type="ECO:0000256" key="1">
    <source>
        <dbReference type="SAM" id="MobiDB-lite"/>
    </source>
</evidence>
<gene>
    <name evidence="3" type="ORF">THAPSDRAFT_21633</name>
</gene>
<proteinExistence type="predicted"/>
<dbReference type="Gene3D" id="1.10.472.10">
    <property type="entry name" value="Cyclin-like"/>
    <property type="match status" value="2"/>
</dbReference>
<dbReference type="EMBL" id="CM000640">
    <property type="protein sequence ID" value="EED94131.1"/>
    <property type="molecule type" value="Genomic_DNA"/>
</dbReference>
<dbReference type="CDD" id="cd20524">
    <property type="entry name" value="CYCLIN_CCNH_rpt1"/>
    <property type="match status" value="1"/>
</dbReference>